<keyword evidence="2" id="KW-1185">Reference proteome</keyword>
<protein>
    <submittedName>
        <fullName evidence="1">Uncharacterized protein</fullName>
    </submittedName>
</protein>
<evidence type="ECO:0000313" key="1">
    <source>
        <dbReference type="EMBL" id="KNC28251.1"/>
    </source>
</evidence>
<dbReference type="OMA" id="NIMKSTH"/>
<dbReference type="Proteomes" id="UP000037069">
    <property type="component" value="Unassembled WGS sequence"/>
</dbReference>
<dbReference type="OrthoDB" id="8012038at2759"/>
<name>A0A0L0C7L7_LUCCU</name>
<dbReference type="EMBL" id="JRES01000809">
    <property type="protein sequence ID" value="KNC28251.1"/>
    <property type="molecule type" value="Genomic_DNA"/>
</dbReference>
<sequence>MEHEEDTTNMLLEEIRNELISIIDEGIESKIEPNNEELEDMKSPKLDLNNASEICTPSTTGCRSNGTMSKEIASTRSAILDNSNISSITDDIHKMQYEFDSCCKLFQNIGERFENINFGCLKNRIKDLHLNERSSDSLKSIVDDLKHSFDEKYMENRLNELTKEVSTKFRNHPGEFGDIPEISEFFRTCTKLDQGLEKLRRQRDDCMFLQKRMARVAEASYERVNYIQQQIIQEGDCNIINENKICE</sequence>
<comment type="caution">
    <text evidence="1">The sequence shown here is derived from an EMBL/GenBank/DDBJ whole genome shotgun (WGS) entry which is preliminary data.</text>
</comment>
<gene>
    <name evidence="1" type="ORF">FF38_14141</name>
</gene>
<dbReference type="AlphaFoldDB" id="A0A0L0C7L7"/>
<organism evidence="1 2">
    <name type="scientific">Lucilia cuprina</name>
    <name type="common">Green bottle fly</name>
    <name type="synonym">Australian sheep blowfly</name>
    <dbReference type="NCBI Taxonomy" id="7375"/>
    <lineage>
        <taxon>Eukaryota</taxon>
        <taxon>Metazoa</taxon>
        <taxon>Ecdysozoa</taxon>
        <taxon>Arthropoda</taxon>
        <taxon>Hexapoda</taxon>
        <taxon>Insecta</taxon>
        <taxon>Pterygota</taxon>
        <taxon>Neoptera</taxon>
        <taxon>Endopterygota</taxon>
        <taxon>Diptera</taxon>
        <taxon>Brachycera</taxon>
        <taxon>Muscomorpha</taxon>
        <taxon>Oestroidea</taxon>
        <taxon>Calliphoridae</taxon>
        <taxon>Luciliinae</taxon>
        <taxon>Lucilia</taxon>
    </lineage>
</organism>
<reference evidence="1 2" key="1">
    <citation type="journal article" date="2015" name="Nat. Commun.">
        <title>Lucilia cuprina genome unlocks parasitic fly biology to underpin future interventions.</title>
        <authorList>
            <person name="Anstead C.A."/>
            <person name="Korhonen P.K."/>
            <person name="Young N.D."/>
            <person name="Hall R.S."/>
            <person name="Jex A.R."/>
            <person name="Murali S.C."/>
            <person name="Hughes D.S."/>
            <person name="Lee S.F."/>
            <person name="Perry T."/>
            <person name="Stroehlein A.J."/>
            <person name="Ansell B.R."/>
            <person name="Breugelmans B."/>
            <person name="Hofmann A."/>
            <person name="Qu J."/>
            <person name="Dugan S."/>
            <person name="Lee S.L."/>
            <person name="Chao H."/>
            <person name="Dinh H."/>
            <person name="Han Y."/>
            <person name="Doddapaneni H.V."/>
            <person name="Worley K.C."/>
            <person name="Muzny D.M."/>
            <person name="Ioannidis P."/>
            <person name="Waterhouse R.M."/>
            <person name="Zdobnov E.M."/>
            <person name="James P.J."/>
            <person name="Bagnall N.H."/>
            <person name="Kotze A.C."/>
            <person name="Gibbs R.A."/>
            <person name="Richards S."/>
            <person name="Batterham P."/>
            <person name="Gasser R.B."/>
        </authorList>
    </citation>
    <scope>NUCLEOTIDE SEQUENCE [LARGE SCALE GENOMIC DNA]</scope>
    <source>
        <strain evidence="1 2">LS</strain>
        <tissue evidence="1">Full body</tissue>
    </source>
</reference>
<proteinExistence type="predicted"/>
<accession>A0A0L0C7L7</accession>
<evidence type="ECO:0000313" key="2">
    <source>
        <dbReference type="Proteomes" id="UP000037069"/>
    </source>
</evidence>